<evidence type="ECO:0000313" key="1">
    <source>
        <dbReference type="EMBL" id="KAI3752435.1"/>
    </source>
</evidence>
<evidence type="ECO:0000313" key="2">
    <source>
        <dbReference type="Proteomes" id="UP001055811"/>
    </source>
</evidence>
<comment type="caution">
    <text evidence="1">The sequence shown here is derived from an EMBL/GenBank/DDBJ whole genome shotgun (WGS) entry which is preliminary data.</text>
</comment>
<dbReference type="EMBL" id="CM042012">
    <property type="protein sequence ID" value="KAI3752435.1"/>
    <property type="molecule type" value="Genomic_DNA"/>
</dbReference>
<organism evidence="1 2">
    <name type="scientific">Cichorium intybus</name>
    <name type="common">Chicory</name>
    <dbReference type="NCBI Taxonomy" id="13427"/>
    <lineage>
        <taxon>Eukaryota</taxon>
        <taxon>Viridiplantae</taxon>
        <taxon>Streptophyta</taxon>
        <taxon>Embryophyta</taxon>
        <taxon>Tracheophyta</taxon>
        <taxon>Spermatophyta</taxon>
        <taxon>Magnoliopsida</taxon>
        <taxon>eudicotyledons</taxon>
        <taxon>Gunneridae</taxon>
        <taxon>Pentapetalae</taxon>
        <taxon>asterids</taxon>
        <taxon>campanulids</taxon>
        <taxon>Asterales</taxon>
        <taxon>Asteraceae</taxon>
        <taxon>Cichorioideae</taxon>
        <taxon>Cichorieae</taxon>
        <taxon>Cichoriinae</taxon>
        <taxon>Cichorium</taxon>
    </lineage>
</organism>
<dbReference type="Proteomes" id="UP001055811">
    <property type="component" value="Linkage Group LG04"/>
</dbReference>
<protein>
    <submittedName>
        <fullName evidence="1">Uncharacterized protein</fullName>
    </submittedName>
</protein>
<proteinExistence type="predicted"/>
<reference evidence="1 2" key="2">
    <citation type="journal article" date="2022" name="Mol. Ecol. Resour.">
        <title>The genomes of chicory, endive, great burdock and yacon provide insights into Asteraceae paleo-polyploidization history and plant inulin production.</title>
        <authorList>
            <person name="Fan W."/>
            <person name="Wang S."/>
            <person name="Wang H."/>
            <person name="Wang A."/>
            <person name="Jiang F."/>
            <person name="Liu H."/>
            <person name="Zhao H."/>
            <person name="Xu D."/>
            <person name="Zhang Y."/>
        </authorList>
    </citation>
    <scope>NUCLEOTIDE SEQUENCE [LARGE SCALE GENOMIC DNA]</scope>
    <source>
        <strain evidence="2">cv. Punajuju</strain>
        <tissue evidence="1">Leaves</tissue>
    </source>
</reference>
<name>A0ACB9E147_CICIN</name>
<reference evidence="2" key="1">
    <citation type="journal article" date="2022" name="Mol. Ecol. Resour.">
        <title>The genomes of chicory, endive, great burdock and yacon provide insights into Asteraceae palaeo-polyploidization history and plant inulin production.</title>
        <authorList>
            <person name="Fan W."/>
            <person name="Wang S."/>
            <person name="Wang H."/>
            <person name="Wang A."/>
            <person name="Jiang F."/>
            <person name="Liu H."/>
            <person name="Zhao H."/>
            <person name="Xu D."/>
            <person name="Zhang Y."/>
        </authorList>
    </citation>
    <scope>NUCLEOTIDE SEQUENCE [LARGE SCALE GENOMIC DNA]</scope>
    <source>
        <strain evidence="2">cv. Punajuju</strain>
    </source>
</reference>
<keyword evidence="2" id="KW-1185">Reference proteome</keyword>
<gene>
    <name evidence="1" type="ORF">L2E82_24467</name>
</gene>
<sequence length="180" mass="21152">MEVGRLTPYRFRILVGDTFDITEVRGWRKTGRPKQLNQSFTELKTVQCIIHGPEMEEIYNIAEMSKSSFVDKSLKFTSRMLGETMKFVRRCKSETPKREFIHVASCAVICWWFLCNSDRDHNLPKMIVSLGIVNLIAFLFFYKPLNKRRKILSNVIRWGKFEESKEYLTSPKPDNVSMDL</sequence>
<accession>A0ACB9E147</accession>